<protein>
    <submittedName>
        <fullName evidence="1">Uncharacterized protein</fullName>
    </submittedName>
</protein>
<evidence type="ECO:0000313" key="1">
    <source>
        <dbReference type="EMBL" id="KAJ7671851.1"/>
    </source>
</evidence>
<accession>A0AAD7D117</accession>
<dbReference type="AlphaFoldDB" id="A0AAD7D117"/>
<organism evidence="1 2">
    <name type="scientific">Mycena rosella</name>
    <name type="common">Pink bonnet</name>
    <name type="synonym">Agaricus rosellus</name>
    <dbReference type="NCBI Taxonomy" id="1033263"/>
    <lineage>
        <taxon>Eukaryota</taxon>
        <taxon>Fungi</taxon>
        <taxon>Dikarya</taxon>
        <taxon>Basidiomycota</taxon>
        <taxon>Agaricomycotina</taxon>
        <taxon>Agaricomycetes</taxon>
        <taxon>Agaricomycetidae</taxon>
        <taxon>Agaricales</taxon>
        <taxon>Marasmiineae</taxon>
        <taxon>Mycenaceae</taxon>
        <taxon>Mycena</taxon>
    </lineage>
</organism>
<dbReference type="SUPFAM" id="SSF52047">
    <property type="entry name" value="RNI-like"/>
    <property type="match status" value="1"/>
</dbReference>
<keyword evidence="2" id="KW-1185">Reference proteome</keyword>
<dbReference type="Proteomes" id="UP001221757">
    <property type="component" value="Unassembled WGS sequence"/>
</dbReference>
<sequence>MTINVVMHMGITDASIFLVLSDATNLQKIRSIIMATDRRISPDAFELLIRTPGPSLRELSNHFQGHSTISMSIFGHLTEVQALELWADSITFVSDLTLANSMDKLHTLDIGELPSMHTLRLSGYFINHDIPAVTKLLNAHKDNIIHLSINYTPIEALRIYNICKNLVDCEFNMPDYDVANLTCERPHESLTTVMADNLTGDPETIDLTMFPVLRKIQIRSQHWPATEYACPHYTLVLPTSLPSQARYL</sequence>
<name>A0AAD7D117_MYCRO</name>
<gene>
    <name evidence="1" type="ORF">B0H17DRAFT_1208913</name>
</gene>
<dbReference type="Gene3D" id="3.80.10.10">
    <property type="entry name" value="Ribonuclease Inhibitor"/>
    <property type="match status" value="1"/>
</dbReference>
<proteinExistence type="predicted"/>
<comment type="caution">
    <text evidence="1">The sequence shown here is derived from an EMBL/GenBank/DDBJ whole genome shotgun (WGS) entry which is preliminary data.</text>
</comment>
<dbReference type="EMBL" id="JARKIE010000171">
    <property type="protein sequence ID" value="KAJ7671851.1"/>
    <property type="molecule type" value="Genomic_DNA"/>
</dbReference>
<evidence type="ECO:0000313" key="2">
    <source>
        <dbReference type="Proteomes" id="UP001221757"/>
    </source>
</evidence>
<reference evidence="1" key="1">
    <citation type="submission" date="2023-03" db="EMBL/GenBank/DDBJ databases">
        <title>Massive genome expansion in bonnet fungi (Mycena s.s.) driven by repeated elements and novel gene families across ecological guilds.</title>
        <authorList>
            <consortium name="Lawrence Berkeley National Laboratory"/>
            <person name="Harder C.B."/>
            <person name="Miyauchi S."/>
            <person name="Viragh M."/>
            <person name="Kuo A."/>
            <person name="Thoen E."/>
            <person name="Andreopoulos B."/>
            <person name="Lu D."/>
            <person name="Skrede I."/>
            <person name="Drula E."/>
            <person name="Henrissat B."/>
            <person name="Morin E."/>
            <person name="Kohler A."/>
            <person name="Barry K."/>
            <person name="LaButti K."/>
            <person name="Morin E."/>
            <person name="Salamov A."/>
            <person name="Lipzen A."/>
            <person name="Mereny Z."/>
            <person name="Hegedus B."/>
            <person name="Baldrian P."/>
            <person name="Stursova M."/>
            <person name="Weitz H."/>
            <person name="Taylor A."/>
            <person name="Grigoriev I.V."/>
            <person name="Nagy L.G."/>
            <person name="Martin F."/>
            <person name="Kauserud H."/>
        </authorList>
    </citation>
    <scope>NUCLEOTIDE SEQUENCE</scope>
    <source>
        <strain evidence="1">CBHHK067</strain>
    </source>
</reference>
<dbReference type="InterPro" id="IPR032675">
    <property type="entry name" value="LRR_dom_sf"/>
</dbReference>